<protein>
    <submittedName>
        <fullName evidence="1">Uncharacterized protein</fullName>
    </submittedName>
</protein>
<evidence type="ECO:0000313" key="2">
    <source>
        <dbReference type="Proteomes" id="UP000315750"/>
    </source>
</evidence>
<reference evidence="1 2" key="1">
    <citation type="submission" date="2019-02" db="EMBL/GenBank/DDBJ databases">
        <title>Deep-cultivation of Planctomycetes and their phenomic and genomic characterization uncovers novel biology.</title>
        <authorList>
            <person name="Wiegand S."/>
            <person name="Jogler M."/>
            <person name="Boedeker C."/>
            <person name="Pinto D."/>
            <person name="Vollmers J."/>
            <person name="Rivas-Marin E."/>
            <person name="Kohn T."/>
            <person name="Peeters S.H."/>
            <person name="Heuer A."/>
            <person name="Rast P."/>
            <person name="Oberbeckmann S."/>
            <person name="Bunk B."/>
            <person name="Jeske O."/>
            <person name="Meyerdierks A."/>
            <person name="Storesund J.E."/>
            <person name="Kallscheuer N."/>
            <person name="Luecker S."/>
            <person name="Lage O.M."/>
            <person name="Pohl T."/>
            <person name="Merkel B.J."/>
            <person name="Hornburger P."/>
            <person name="Mueller R.-W."/>
            <person name="Bruemmer F."/>
            <person name="Labrenz M."/>
            <person name="Spormann A.M."/>
            <person name="Op den Camp H."/>
            <person name="Overmann J."/>
            <person name="Amann R."/>
            <person name="Jetten M.S.M."/>
            <person name="Mascher T."/>
            <person name="Medema M.H."/>
            <person name="Devos D.P."/>
            <person name="Kaster A.-K."/>
            <person name="Ovreas L."/>
            <person name="Rohde M."/>
            <person name="Galperin M.Y."/>
            <person name="Jogler C."/>
        </authorList>
    </citation>
    <scope>NUCLEOTIDE SEQUENCE [LARGE SCALE GENOMIC DNA]</scope>
    <source>
        <strain evidence="1 2">Pan181</strain>
    </source>
</reference>
<accession>A0A518ALA5</accession>
<dbReference type="AlphaFoldDB" id="A0A518ALA5"/>
<name>A0A518ALA5_9BACT</name>
<proteinExistence type="predicted"/>
<sequence>MNKTYLYWFTVVVATLPIASIARGDAWISVELILTSQNDPLAQREWLETLSSAGADDVRVVNSGRSKEPSLTQTGSAERPRYKLIGAVDSRGQLLLPGGRFGQRDVSKLRKYFESLSADGTEGVTAERGKFGLTKNQTQQVTDDLARPLGFATTGIALGDVLKQADQGTKLSLHMDDQVWRQVSKAQPVPEEFQTLTTGTALAIMLKREGLVLVPTKPQGKEVELRIERASDATGDSWPIGWKPNRSPSELAPATAEEINAEVEGFTLAEAMKSIEPRLGIPVYWDHATMQAKEIDPNEVNVRLARQRTRLGRVADRLLFQGRLRGDILVDEAGTPFYWISR</sequence>
<dbReference type="Proteomes" id="UP000315750">
    <property type="component" value="Chromosome"/>
</dbReference>
<keyword evidence="2" id="KW-1185">Reference proteome</keyword>
<evidence type="ECO:0000313" key="1">
    <source>
        <dbReference type="EMBL" id="QDU55491.1"/>
    </source>
</evidence>
<dbReference type="EMBL" id="CP036278">
    <property type="protein sequence ID" value="QDU55491.1"/>
    <property type="molecule type" value="Genomic_DNA"/>
</dbReference>
<dbReference type="RefSeq" id="WP_145246345.1">
    <property type="nucleotide sequence ID" value="NZ_CP036278.1"/>
</dbReference>
<dbReference type="KEGG" id="amuc:Pan181_16800"/>
<gene>
    <name evidence="1" type="ORF">Pan181_16800</name>
</gene>
<organism evidence="1 2">
    <name type="scientific">Aeoliella mucimassa</name>
    <dbReference type="NCBI Taxonomy" id="2527972"/>
    <lineage>
        <taxon>Bacteria</taxon>
        <taxon>Pseudomonadati</taxon>
        <taxon>Planctomycetota</taxon>
        <taxon>Planctomycetia</taxon>
        <taxon>Pirellulales</taxon>
        <taxon>Lacipirellulaceae</taxon>
        <taxon>Aeoliella</taxon>
    </lineage>
</organism>
<dbReference type="OrthoDB" id="250767at2"/>